<reference evidence="9" key="1">
    <citation type="journal article" date="2014" name="Nature">
        <title>Calcisponges have a ParaHox gene and dynamic expression of dispersed NK homeobox genes.</title>
        <authorList>
            <person name="Fortunato S.A.V."/>
            <person name="Adamski M."/>
            <person name="Ramos O.M."/>
            <person name="Leininger S."/>
            <person name="Liu J."/>
            <person name="Ferrier D.E.K."/>
            <person name="Adamska M."/>
        </authorList>
    </citation>
    <scope>NUCLEOTIDE SEQUENCE</scope>
</reference>
<feature type="non-terminal residue" evidence="9">
    <location>
        <position position="1"/>
    </location>
</feature>
<comment type="subcellular location">
    <subcellularLocation>
        <location evidence="1 5 6">Nucleus</location>
    </subcellularLocation>
</comment>
<name>A0A098CYU3_9METZ</name>
<organism evidence="9">
    <name type="scientific">Sycon ciliatum</name>
    <dbReference type="NCBI Taxonomy" id="27933"/>
    <lineage>
        <taxon>Eukaryota</taxon>
        <taxon>Metazoa</taxon>
        <taxon>Porifera</taxon>
        <taxon>Calcarea</taxon>
        <taxon>Calcaronea</taxon>
        <taxon>Leucosolenida</taxon>
        <taxon>Sycettidae</taxon>
        <taxon>Sycon</taxon>
    </lineage>
</organism>
<dbReference type="SUPFAM" id="SSF46689">
    <property type="entry name" value="Homeodomain-like"/>
    <property type="match status" value="1"/>
</dbReference>
<feature type="compositionally biased region" description="Low complexity" evidence="7">
    <location>
        <begin position="169"/>
        <end position="196"/>
    </location>
</feature>
<dbReference type="CDD" id="cd00086">
    <property type="entry name" value="homeodomain"/>
    <property type="match status" value="1"/>
</dbReference>
<evidence type="ECO:0000256" key="2">
    <source>
        <dbReference type="ARBA" id="ARBA00023125"/>
    </source>
</evidence>
<dbReference type="EMBL" id="LN609548">
    <property type="protein sequence ID" value="CEF71794.1"/>
    <property type="molecule type" value="mRNA"/>
</dbReference>
<dbReference type="PANTHER" id="PTHR24333">
    <property type="entry name" value="HOMEO BOX HB9 LIKE A-RELATED"/>
    <property type="match status" value="1"/>
</dbReference>
<dbReference type="PANTHER" id="PTHR24333:SF5">
    <property type="entry name" value="VENT HOMEOBOX"/>
    <property type="match status" value="1"/>
</dbReference>
<keyword evidence="2 5" id="KW-0238">DNA-binding</keyword>
<dbReference type="AlphaFoldDB" id="A0A098CYU3"/>
<dbReference type="InterPro" id="IPR050848">
    <property type="entry name" value="Homeobox_TF"/>
</dbReference>
<dbReference type="InterPro" id="IPR017970">
    <property type="entry name" value="Homeobox_CS"/>
</dbReference>
<evidence type="ECO:0000256" key="5">
    <source>
        <dbReference type="PROSITE-ProRule" id="PRU00108"/>
    </source>
</evidence>
<dbReference type="GO" id="GO:0003677">
    <property type="term" value="F:DNA binding"/>
    <property type="evidence" value="ECO:0007669"/>
    <property type="project" value="UniProtKB-UniRule"/>
</dbReference>
<evidence type="ECO:0000256" key="1">
    <source>
        <dbReference type="ARBA" id="ARBA00004123"/>
    </source>
</evidence>
<proteinExistence type="evidence at transcript level"/>
<dbReference type="PROSITE" id="PS50071">
    <property type="entry name" value="HOMEOBOX_2"/>
    <property type="match status" value="1"/>
</dbReference>
<dbReference type="InterPro" id="IPR001356">
    <property type="entry name" value="HD"/>
</dbReference>
<evidence type="ECO:0000256" key="3">
    <source>
        <dbReference type="ARBA" id="ARBA00023155"/>
    </source>
</evidence>
<dbReference type="PROSITE" id="PS00027">
    <property type="entry name" value="HOMEOBOX_1"/>
    <property type="match status" value="1"/>
</dbReference>
<accession>A0A098CYU3</accession>
<sequence>CNVGCYGYDNTSAAGMGMGLNPAAAAQRPHVYGLGQLKLKKKKTRTVFTRSQIDQLELTFNQKRYLSSNDRLQLALSLKMTETQVKVWFQNRRNKWKREIATTSGQRPGSAESQSADSCMEKSSTTSQSGANDMTEDTEEWEECDGPLSSGEQFEDGGFPATGNGGNGVAVAAPASSTNQLNQQQTLSQPQQQQQQHLTSWRTS</sequence>
<keyword evidence="3 5" id="KW-0371">Homeobox</keyword>
<feature type="compositionally biased region" description="Acidic residues" evidence="7">
    <location>
        <begin position="134"/>
        <end position="145"/>
    </location>
</feature>
<evidence type="ECO:0000256" key="4">
    <source>
        <dbReference type="ARBA" id="ARBA00023242"/>
    </source>
</evidence>
<dbReference type="InterPro" id="IPR009057">
    <property type="entry name" value="Homeodomain-like_sf"/>
</dbReference>
<dbReference type="Pfam" id="PF00046">
    <property type="entry name" value="Homeodomain"/>
    <property type="match status" value="1"/>
</dbReference>
<feature type="domain" description="Homeobox" evidence="8">
    <location>
        <begin position="39"/>
        <end position="99"/>
    </location>
</feature>
<feature type="DNA-binding region" description="Homeobox" evidence="5">
    <location>
        <begin position="41"/>
        <end position="100"/>
    </location>
</feature>
<dbReference type="Gene3D" id="1.10.10.60">
    <property type="entry name" value="Homeodomain-like"/>
    <property type="match status" value="1"/>
</dbReference>
<evidence type="ECO:0000256" key="7">
    <source>
        <dbReference type="SAM" id="MobiDB-lite"/>
    </source>
</evidence>
<gene>
    <name evidence="9" type="primary">Hmx</name>
</gene>
<evidence type="ECO:0000313" key="9">
    <source>
        <dbReference type="EMBL" id="CEF71794.1"/>
    </source>
</evidence>
<feature type="compositionally biased region" description="Polar residues" evidence="7">
    <location>
        <begin position="101"/>
        <end position="132"/>
    </location>
</feature>
<dbReference type="InterPro" id="IPR020479">
    <property type="entry name" value="HD_metazoa"/>
</dbReference>
<dbReference type="PRINTS" id="PR00024">
    <property type="entry name" value="HOMEOBOX"/>
</dbReference>
<dbReference type="GO" id="GO:0005634">
    <property type="term" value="C:nucleus"/>
    <property type="evidence" value="ECO:0007669"/>
    <property type="project" value="UniProtKB-SubCell"/>
</dbReference>
<dbReference type="GO" id="GO:0000981">
    <property type="term" value="F:DNA-binding transcription factor activity, RNA polymerase II-specific"/>
    <property type="evidence" value="ECO:0007669"/>
    <property type="project" value="InterPro"/>
</dbReference>
<keyword evidence="4 5" id="KW-0539">Nucleus</keyword>
<evidence type="ECO:0000259" key="8">
    <source>
        <dbReference type="PROSITE" id="PS50071"/>
    </source>
</evidence>
<protein>
    <submittedName>
        <fullName evidence="9">Hmx SciHmx</fullName>
    </submittedName>
</protein>
<dbReference type="SMART" id="SM00389">
    <property type="entry name" value="HOX"/>
    <property type="match status" value="1"/>
</dbReference>
<evidence type="ECO:0000256" key="6">
    <source>
        <dbReference type="RuleBase" id="RU000682"/>
    </source>
</evidence>
<feature type="region of interest" description="Disordered" evidence="7">
    <location>
        <begin position="99"/>
        <end position="204"/>
    </location>
</feature>